<reference evidence="2" key="1">
    <citation type="submission" date="2023-01" db="EMBL/GenBank/DDBJ databases">
        <title>Colletotrichum chrysophilum M932 genome sequence.</title>
        <authorList>
            <person name="Baroncelli R."/>
        </authorList>
    </citation>
    <scope>NUCLEOTIDE SEQUENCE</scope>
    <source>
        <strain evidence="2">M932</strain>
    </source>
</reference>
<keyword evidence="3" id="KW-1185">Reference proteome</keyword>
<proteinExistence type="predicted"/>
<keyword evidence="1" id="KW-0732">Signal</keyword>
<sequence>MIVKLALVGVFACRCPGLVANPFDPLLVLLSETRLPSGAWWRPRASHASSAMREARETRRRDGLVSAPISRRRRVYFALSLLHPLFFSPPPAADDGH</sequence>
<feature type="signal peptide" evidence="1">
    <location>
        <begin position="1"/>
        <end position="20"/>
    </location>
</feature>
<dbReference type="AlphaFoldDB" id="A0AAD9AK42"/>
<protein>
    <recommendedName>
        <fullName evidence="4">Secreted protein</fullName>
    </recommendedName>
</protein>
<accession>A0AAD9AK42</accession>
<evidence type="ECO:0000256" key="1">
    <source>
        <dbReference type="SAM" id="SignalP"/>
    </source>
</evidence>
<feature type="chain" id="PRO_5041988741" description="Secreted protein" evidence="1">
    <location>
        <begin position="21"/>
        <end position="97"/>
    </location>
</feature>
<evidence type="ECO:0000313" key="3">
    <source>
        <dbReference type="Proteomes" id="UP001243330"/>
    </source>
</evidence>
<organism evidence="2 3">
    <name type="scientific">Colletotrichum chrysophilum</name>
    <dbReference type="NCBI Taxonomy" id="1836956"/>
    <lineage>
        <taxon>Eukaryota</taxon>
        <taxon>Fungi</taxon>
        <taxon>Dikarya</taxon>
        <taxon>Ascomycota</taxon>
        <taxon>Pezizomycotina</taxon>
        <taxon>Sordariomycetes</taxon>
        <taxon>Hypocreomycetidae</taxon>
        <taxon>Glomerellales</taxon>
        <taxon>Glomerellaceae</taxon>
        <taxon>Colletotrichum</taxon>
        <taxon>Colletotrichum gloeosporioides species complex</taxon>
    </lineage>
</organism>
<evidence type="ECO:0000313" key="2">
    <source>
        <dbReference type="EMBL" id="KAK1849448.1"/>
    </source>
</evidence>
<dbReference type="EMBL" id="JAQOWY010000143">
    <property type="protein sequence ID" value="KAK1849448.1"/>
    <property type="molecule type" value="Genomic_DNA"/>
</dbReference>
<evidence type="ECO:0008006" key="4">
    <source>
        <dbReference type="Google" id="ProtNLM"/>
    </source>
</evidence>
<name>A0AAD9AK42_9PEZI</name>
<dbReference type="Proteomes" id="UP001243330">
    <property type="component" value="Unassembled WGS sequence"/>
</dbReference>
<gene>
    <name evidence="2" type="ORF">CCHR01_07893</name>
</gene>
<comment type="caution">
    <text evidence="2">The sequence shown here is derived from an EMBL/GenBank/DDBJ whole genome shotgun (WGS) entry which is preliminary data.</text>
</comment>